<feature type="compositionally biased region" description="Pro residues" evidence="1">
    <location>
        <begin position="371"/>
        <end position="384"/>
    </location>
</feature>
<evidence type="ECO:0000256" key="1">
    <source>
        <dbReference type="SAM" id="MobiDB-lite"/>
    </source>
</evidence>
<feature type="region of interest" description="Disordered" evidence="1">
    <location>
        <begin position="905"/>
        <end position="925"/>
    </location>
</feature>
<dbReference type="AlphaFoldDB" id="A0A8J4LR60"/>
<evidence type="ECO:0000313" key="2">
    <source>
        <dbReference type="EMBL" id="GIM06273.1"/>
    </source>
</evidence>
<feature type="compositionally biased region" description="Pro residues" evidence="1">
    <location>
        <begin position="311"/>
        <end position="363"/>
    </location>
</feature>
<reference evidence="2" key="1">
    <citation type="journal article" date="2021" name="Proc. Natl. Acad. Sci. U.S.A.">
        <title>Three genomes in the algal genus Volvox reveal the fate of a haploid sex-determining region after a transition to homothallism.</title>
        <authorList>
            <person name="Yamamoto K."/>
            <person name="Hamaji T."/>
            <person name="Kawai-Toyooka H."/>
            <person name="Matsuzaki R."/>
            <person name="Takahashi F."/>
            <person name="Nishimura Y."/>
            <person name="Kawachi M."/>
            <person name="Noguchi H."/>
            <person name="Minakuchi Y."/>
            <person name="Umen J.G."/>
            <person name="Toyoda A."/>
            <person name="Nozaki H."/>
        </authorList>
    </citation>
    <scope>NUCLEOTIDE SEQUENCE</scope>
    <source>
        <strain evidence="2">NIES-3785</strain>
    </source>
</reference>
<feature type="compositionally biased region" description="Low complexity" evidence="1">
    <location>
        <begin position="912"/>
        <end position="925"/>
    </location>
</feature>
<accession>A0A8J4LR60</accession>
<feature type="compositionally biased region" description="Low complexity" evidence="1">
    <location>
        <begin position="615"/>
        <end position="635"/>
    </location>
</feature>
<proteinExistence type="predicted"/>
<feature type="compositionally biased region" description="Basic residues" evidence="1">
    <location>
        <begin position="208"/>
        <end position="218"/>
    </location>
</feature>
<feature type="region of interest" description="Disordered" evidence="1">
    <location>
        <begin position="462"/>
        <end position="562"/>
    </location>
</feature>
<sequence length="976" mass="103734">MHQQHHQPGLFYTGRITSCDGRRGTITSPSSNGSFYQVSLLPDHIPPFPPNAYNFVGQDVQYNIHYPFGSGYPYACNVRFLMSHPILQSATVPAPANSWNAHVHHPQSGQVNGQIYMSQPNMPLLPAAIHENQGHVHSASLPAKHSQAPAESQHRIQANPNTVVGAKLPDGCPDPVVLAAAAKPLPDSPVSGASEAGKDDADASFKNVGKHAGNHHGGIKAASSKVGYVEKGDPLTGSLSAERHNGLSHFTKMEARHRGWWPPSNIFVSTSAVTKGAISNPGGTPGTSRPQPALPQPPDAASVRGGQLPLPSYPPPPPFSPPPPAPPLPSSPPPPLPPDSPTPPPPPPPDYLPPPPPGPPPPDSRTLLPLQYPPPPPLPQPQPLQPHLQHNAMKVAPRPPALERTRPSGKCQGSMPRGGPGPWASQHGQPHGAPQFASQPPVPYLHLNMPYMDHAVRQPLSTQPQLKGFSPVRCKHPFSKGHDRGRDGRLNREGERRRRHEALDGRDDYYGRRNFDERGRYQGRDYRQSIRPGRHDQSKDCSKSGDCRGHSPMLHGRHRPWGIPVDGLGRKATTIAVAHMRHRRRSMAMAGTEAKELEGTATAFESEKDAMTSAGAKASASSSNATNAANVSSKTDAATTSEPAMAAENAVATITPPLAETVDLSLADSDAEISLSCKRVDSRTADNAVADKSIVPSGGPEASTEGDEEMEDGEMPRKGKAAKGVTGGRTASGKAGSKTIRKKSASRRSKEDTVAELERTLARVTLDAKPLGDAAKIRLFCGQCGMEQAWDVAGERARPLPDPSAPDGLKRTKDGGRIYYDAKNSTCSACGNMIMCNPLSATCIYCVCQMDGFRPTYWKCSNIDGTARKRVLTGVPTSNAAAKSRAVAVVGTNIAATAVTTTGGNKNANVPSSASSSTTGSATAAGCPYSRTCDICRDHDLRYRGRPNCSCPRFHGAIAGQVTGNRSGNLGWVNVH</sequence>
<feature type="compositionally biased region" description="Acidic residues" evidence="1">
    <location>
        <begin position="704"/>
        <end position="713"/>
    </location>
</feature>
<dbReference type="EMBL" id="BNCQ01000021">
    <property type="protein sequence ID" value="GIM06273.1"/>
    <property type="molecule type" value="Genomic_DNA"/>
</dbReference>
<dbReference type="Proteomes" id="UP000722791">
    <property type="component" value="Unassembled WGS sequence"/>
</dbReference>
<feature type="region of interest" description="Disordered" evidence="1">
    <location>
        <begin position="688"/>
        <end position="754"/>
    </location>
</feature>
<feature type="compositionally biased region" description="Basic and acidic residues" evidence="1">
    <location>
        <begin position="480"/>
        <end position="549"/>
    </location>
</feature>
<feature type="region of interest" description="Disordered" evidence="1">
    <location>
        <begin position="398"/>
        <end position="441"/>
    </location>
</feature>
<feature type="region of interest" description="Disordered" evidence="1">
    <location>
        <begin position="615"/>
        <end position="644"/>
    </location>
</feature>
<comment type="caution">
    <text evidence="2">The sequence shown here is derived from an EMBL/GenBank/DDBJ whole genome shotgun (WGS) entry which is preliminary data.</text>
</comment>
<organism evidence="2 3">
    <name type="scientific">Volvox reticuliferus</name>
    <dbReference type="NCBI Taxonomy" id="1737510"/>
    <lineage>
        <taxon>Eukaryota</taxon>
        <taxon>Viridiplantae</taxon>
        <taxon>Chlorophyta</taxon>
        <taxon>core chlorophytes</taxon>
        <taxon>Chlorophyceae</taxon>
        <taxon>CS clade</taxon>
        <taxon>Chlamydomonadales</taxon>
        <taxon>Volvocaceae</taxon>
        <taxon>Volvox</taxon>
    </lineage>
</organism>
<gene>
    <name evidence="2" type="ORF">Vretimale_10629</name>
</gene>
<protein>
    <submittedName>
        <fullName evidence="2">Uncharacterized protein</fullName>
    </submittedName>
</protein>
<feature type="region of interest" description="Disordered" evidence="1">
    <location>
        <begin position="275"/>
        <end position="386"/>
    </location>
</feature>
<feature type="region of interest" description="Disordered" evidence="1">
    <location>
        <begin position="185"/>
        <end position="219"/>
    </location>
</feature>
<evidence type="ECO:0000313" key="3">
    <source>
        <dbReference type="Proteomes" id="UP000722791"/>
    </source>
</evidence>
<name>A0A8J4LR60_9CHLO</name>